<dbReference type="Proteomes" id="UP001175271">
    <property type="component" value="Unassembled WGS sequence"/>
</dbReference>
<dbReference type="EMBL" id="JAUCMV010000003">
    <property type="protein sequence ID" value="KAK0412270.1"/>
    <property type="molecule type" value="Genomic_DNA"/>
</dbReference>
<reference evidence="2" key="1">
    <citation type="submission" date="2023-06" db="EMBL/GenBank/DDBJ databases">
        <title>Genomic analysis of the entomopathogenic nematode Steinernema hermaphroditum.</title>
        <authorList>
            <person name="Schwarz E.M."/>
            <person name="Heppert J.K."/>
            <person name="Baniya A."/>
            <person name="Schwartz H.T."/>
            <person name="Tan C.-H."/>
            <person name="Antoshechkin I."/>
            <person name="Sternberg P.W."/>
            <person name="Goodrich-Blair H."/>
            <person name="Dillman A.R."/>
        </authorList>
    </citation>
    <scope>NUCLEOTIDE SEQUENCE</scope>
    <source>
        <strain evidence="2">PS9179</strain>
        <tissue evidence="2">Whole animal</tissue>
    </source>
</reference>
<feature type="region of interest" description="Disordered" evidence="1">
    <location>
        <begin position="53"/>
        <end position="93"/>
    </location>
</feature>
<sequence>MSDESGFLPHEMLPPPTATPLGDITYEEFIPASYGQPAETRYVSIRSGSIEDNYRSAPSDLESEGWGVEPAHDESVSAGDERRGDEPRYVKPSDFSGGSEITYELAKGAITNPVTTLGTELDKYNIKSVPGRKFKWNEASDAWKTVNRKTFQRTELDAMIANEMNALLRVVLLWLLRDASVNTEISVIPLEKIWIPLVARIEAVDEDKEVTATLLQSAKLLWDAGEEVGPVMINKGTQLSALINVVDHRPVLEERYNKRFQPRFHDYLQHYRRHFDAGFNPYERPEAEPEICGIGNSSAGQQMPLESREYVERGASPPPPRRSAPRPSSPATALGLMFGVDFHAMARTDPGHRI</sequence>
<feature type="region of interest" description="Disordered" evidence="1">
    <location>
        <begin position="309"/>
        <end position="330"/>
    </location>
</feature>
<comment type="caution">
    <text evidence="2">The sequence shown here is derived from an EMBL/GenBank/DDBJ whole genome shotgun (WGS) entry which is preliminary data.</text>
</comment>
<feature type="compositionally biased region" description="Basic and acidic residues" evidence="1">
    <location>
        <begin position="70"/>
        <end position="91"/>
    </location>
</feature>
<accession>A0AA39HUD3</accession>
<organism evidence="2 3">
    <name type="scientific">Steinernema hermaphroditum</name>
    <dbReference type="NCBI Taxonomy" id="289476"/>
    <lineage>
        <taxon>Eukaryota</taxon>
        <taxon>Metazoa</taxon>
        <taxon>Ecdysozoa</taxon>
        <taxon>Nematoda</taxon>
        <taxon>Chromadorea</taxon>
        <taxon>Rhabditida</taxon>
        <taxon>Tylenchina</taxon>
        <taxon>Panagrolaimomorpha</taxon>
        <taxon>Strongyloidoidea</taxon>
        <taxon>Steinernematidae</taxon>
        <taxon>Steinernema</taxon>
    </lineage>
</organism>
<evidence type="ECO:0000313" key="2">
    <source>
        <dbReference type="EMBL" id="KAK0412270.1"/>
    </source>
</evidence>
<protein>
    <submittedName>
        <fullName evidence="2">Uncharacterized protein</fullName>
    </submittedName>
</protein>
<evidence type="ECO:0000313" key="3">
    <source>
        <dbReference type="Proteomes" id="UP001175271"/>
    </source>
</evidence>
<dbReference type="AlphaFoldDB" id="A0AA39HUD3"/>
<feature type="region of interest" description="Disordered" evidence="1">
    <location>
        <begin position="1"/>
        <end position="21"/>
    </location>
</feature>
<proteinExistence type="predicted"/>
<evidence type="ECO:0000256" key="1">
    <source>
        <dbReference type="SAM" id="MobiDB-lite"/>
    </source>
</evidence>
<name>A0AA39HUD3_9BILA</name>
<keyword evidence="3" id="KW-1185">Reference proteome</keyword>
<gene>
    <name evidence="2" type="ORF">QR680_006123</name>
</gene>